<sequence>MKDKQYLFPFPRSGDGFEFVYTGQIQKLTTLIFTAHLTATREDIVVKFVKQYNAEAHTLCANNNVAPALLYYNPCIVQEWGMVVMKHSSAIGWYQAQLIDFDWVGQADVDKYPNLNPKIDWPDGIGGGITLKREHDLIWLERLRKVLGLVQK</sequence>
<dbReference type="EMBL" id="CAJVPI010003220">
    <property type="protein sequence ID" value="CAG8655831.1"/>
    <property type="molecule type" value="Genomic_DNA"/>
</dbReference>
<evidence type="ECO:0000313" key="1">
    <source>
        <dbReference type="EMBL" id="CAG8655831.1"/>
    </source>
</evidence>
<comment type="caution">
    <text evidence="1">The sequence shown here is derived from an EMBL/GenBank/DDBJ whole genome shotgun (WGS) entry which is preliminary data.</text>
</comment>
<protein>
    <submittedName>
        <fullName evidence="1">5624_t:CDS:1</fullName>
    </submittedName>
</protein>
<name>A0A9N9DYJ6_9GLOM</name>
<organism evidence="1 2">
    <name type="scientific">Paraglomus brasilianum</name>
    <dbReference type="NCBI Taxonomy" id="144538"/>
    <lineage>
        <taxon>Eukaryota</taxon>
        <taxon>Fungi</taxon>
        <taxon>Fungi incertae sedis</taxon>
        <taxon>Mucoromycota</taxon>
        <taxon>Glomeromycotina</taxon>
        <taxon>Glomeromycetes</taxon>
        <taxon>Paraglomerales</taxon>
        <taxon>Paraglomeraceae</taxon>
        <taxon>Paraglomus</taxon>
    </lineage>
</organism>
<proteinExistence type="predicted"/>
<keyword evidence="2" id="KW-1185">Reference proteome</keyword>
<dbReference type="AlphaFoldDB" id="A0A9N9DYJ6"/>
<reference evidence="1" key="1">
    <citation type="submission" date="2021-06" db="EMBL/GenBank/DDBJ databases">
        <authorList>
            <person name="Kallberg Y."/>
            <person name="Tangrot J."/>
            <person name="Rosling A."/>
        </authorList>
    </citation>
    <scope>NUCLEOTIDE SEQUENCE</scope>
    <source>
        <strain evidence="1">BR232B</strain>
    </source>
</reference>
<evidence type="ECO:0000313" key="2">
    <source>
        <dbReference type="Proteomes" id="UP000789739"/>
    </source>
</evidence>
<dbReference type="Proteomes" id="UP000789739">
    <property type="component" value="Unassembled WGS sequence"/>
</dbReference>
<gene>
    <name evidence="1" type="ORF">PBRASI_LOCUS10509</name>
</gene>
<accession>A0A9N9DYJ6</accession>
<dbReference type="OrthoDB" id="2404559at2759"/>